<dbReference type="CDD" id="cd18774">
    <property type="entry name" value="PDC2_HK_sensor"/>
    <property type="match status" value="1"/>
</dbReference>
<accession>A0A432WE79</accession>
<evidence type="ECO:0000256" key="4">
    <source>
        <dbReference type="ARBA" id="ARBA00022692"/>
    </source>
</evidence>
<feature type="transmembrane region" description="Helical" evidence="11">
    <location>
        <begin position="287"/>
        <end position="309"/>
    </location>
</feature>
<evidence type="ECO:0000256" key="11">
    <source>
        <dbReference type="SAM" id="Phobius"/>
    </source>
</evidence>
<evidence type="ECO:0000256" key="1">
    <source>
        <dbReference type="ARBA" id="ARBA00004651"/>
    </source>
</evidence>
<keyword evidence="14" id="KW-1185">Reference proteome</keyword>
<dbReference type="InterPro" id="IPR004089">
    <property type="entry name" value="MCPsignal_dom"/>
</dbReference>
<dbReference type="InterPro" id="IPR029151">
    <property type="entry name" value="Sensor-like_sf"/>
</dbReference>
<dbReference type="SUPFAM" id="SSF103190">
    <property type="entry name" value="Sensory domain-like"/>
    <property type="match status" value="1"/>
</dbReference>
<evidence type="ECO:0000256" key="9">
    <source>
        <dbReference type="PROSITE-ProRule" id="PRU00284"/>
    </source>
</evidence>
<dbReference type="PANTHER" id="PTHR32089">
    <property type="entry name" value="METHYL-ACCEPTING CHEMOTAXIS PROTEIN MCPB"/>
    <property type="match status" value="1"/>
</dbReference>
<dbReference type="GO" id="GO:0005886">
    <property type="term" value="C:plasma membrane"/>
    <property type="evidence" value="ECO:0007669"/>
    <property type="project" value="UniProtKB-SubCell"/>
</dbReference>
<keyword evidence="5 11" id="KW-1133">Transmembrane helix</keyword>
<feature type="domain" description="Methyl-accepting transducer" evidence="12">
    <location>
        <begin position="370"/>
        <end position="606"/>
    </location>
</feature>
<sequence>MKKFWNNLGFGGRLSAMIIALVLFSVVIVAAMVYNEYRSTSNEAALNRLQGTSEGGAQSFMDWLLARQDELRLYASLDAFVEQDEAQMENLLVRLAEEHGYWDTIYFVDTRGVGQFAVSYDGNAEVLSQQQANQFVVADRDWFRSAIRGNEVFSEPLVSRASGNRVSTVVIPVYRDREIIGVLRGAVMLDTVTDRVQQLPVSDDAEVFLLAADGTAITRSNSIRNLDDAIDTQASGAIRSSQDGVGIYPNAQGTMVVGAYNYIDLLGWGLVVEEPQSVALAAVSRMFWLLVVVVSIIVVIAAAICIAIARNVLSVIGGEPSYASAAVSKVAEGDLSTPITLKAGDDSSILASISAMQQRLREVISDISSYSEQVASASTQLSQVSDATQRGITEQNAQLSNAATAINEMSSTAEEVARNSQDAADAAQAANTEADKGQNVVGETVETVHMLSKDIAHSSDVVGHLKEDSDKIGKVLDVIGQIAEQTNLLALNAAIEAARAGESGRGFSVVADEVRTLASRTQASTQEIQQIISTLQNRADSAVQAMKGSSEAVDQAVHKVSSAGESLSNITMAANKINEMIQQIASAAEEQTMATREINQSIHSVSDIAEQASGHVKESVESSESLARLAEHLQDMVKRFRL</sequence>
<dbReference type="GO" id="GO:0004888">
    <property type="term" value="F:transmembrane signaling receptor activity"/>
    <property type="evidence" value="ECO:0007669"/>
    <property type="project" value="InterPro"/>
</dbReference>
<dbReference type="InterPro" id="IPR033479">
    <property type="entry name" value="dCache_1"/>
</dbReference>
<evidence type="ECO:0000313" key="13">
    <source>
        <dbReference type="EMBL" id="RUO31165.1"/>
    </source>
</evidence>
<dbReference type="PRINTS" id="PR00260">
    <property type="entry name" value="CHEMTRNSDUCR"/>
</dbReference>
<keyword evidence="7 9" id="KW-0807">Transducer</keyword>
<proteinExistence type="inferred from homology"/>
<dbReference type="Gene3D" id="3.30.450.20">
    <property type="entry name" value="PAS domain"/>
    <property type="match status" value="1"/>
</dbReference>
<dbReference type="RefSeq" id="WP_126799544.1">
    <property type="nucleotide sequence ID" value="NZ_PIPO01000005.1"/>
</dbReference>
<keyword evidence="4 11" id="KW-0812">Transmembrane</keyword>
<dbReference type="GO" id="GO:0006935">
    <property type="term" value="P:chemotaxis"/>
    <property type="evidence" value="ECO:0007669"/>
    <property type="project" value="UniProtKB-KW"/>
</dbReference>
<evidence type="ECO:0000259" key="12">
    <source>
        <dbReference type="PROSITE" id="PS50111"/>
    </source>
</evidence>
<evidence type="ECO:0000256" key="7">
    <source>
        <dbReference type="ARBA" id="ARBA00023224"/>
    </source>
</evidence>
<comment type="similarity">
    <text evidence="8">Belongs to the methyl-accepting chemotaxis (MCP) protein family.</text>
</comment>
<dbReference type="EMBL" id="PIPO01000005">
    <property type="protein sequence ID" value="RUO31165.1"/>
    <property type="molecule type" value="Genomic_DNA"/>
</dbReference>
<organism evidence="13 14">
    <name type="scientific">Aliidiomarina soli</name>
    <dbReference type="NCBI Taxonomy" id="1928574"/>
    <lineage>
        <taxon>Bacteria</taxon>
        <taxon>Pseudomonadati</taxon>
        <taxon>Pseudomonadota</taxon>
        <taxon>Gammaproteobacteria</taxon>
        <taxon>Alteromonadales</taxon>
        <taxon>Idiomarinaceae</taxon>
        <taxon>Aliidiomarina</taxon>
    </lineage>
</organism>
<evidence type="ECO:0000313" key="14">
    <source>
        <dbReference type="Proteomes" id="UP000287823"/>
    </source>
</evidence>
<feature type="transmembrane region" description="Helical" evidence="11">
    <location>
        <begin position="12"/>
        <end position="34"/>
    </location>
</feature>
<keyword evidence="6 11" id="KW-0472">Membrane</keyword>
<keyword evidence="3" id="KW-0145">Chemotaxis</keyword>
<protein>
    <submittedName>
        <fullName evidence="13">Methyl-accepting chemotaxis protein</fullName>
    </submittedName>
</protein>
<feature type="compositionally biased region" description="Low complexity" evidence="10">
    <location>
        <begin position="421"/>
        <end position="430"/>
    </location>
</feature>
<evidence type="ECO:0000256" key="2">
    <source>
        <dbReference type="ARBA" id="ARBA00022475"/>
    </source>
</evidence>
<evidence type="ECO:0000256" key="6">
    <source>
        <dbReference type="ARBA" id="ARBA00023136"/>
    </source>
</evidence>
<dbReference type="CDD" id="cd11386">
    <property type="entry name" value="MCP_signal"/>
    <property type="match status" value="1"/>
</dbReference>
<evidence type="ECO:0000256" key="5">
    <source>
        <dbReference type="ARBA" id="ARBA00022989"/>
    </source>
</evidence>
<gene>
    <name evidence="13" type="ORF">CWE14_11765</name>
</gene>
<dbReference type="FunFam" id="1.10.287.950:FF:000001">
    <property type="entry name" value="Methyl-accepting chemotaxis sensory transducer"/>
    <property type="match status" value="1"/>
</dbReference>
<comment type="caution">
    <text evidence="13">The sequence shown here is derived from an EMBL/GenBank/DDBJ whole genome shotgun (WGS) entry which is preliminary data.</text>
</comment>
<evidence type="ECO:0000256" key="10">
    <source>
        <dbReference type="SAM" id="MobiDB-lite"/>
    </source>
</evidence>
<evidence type="ECO:0000256" key="8">
    <source>
        <dbReference type="ARBA" id="ARBA00029447"/>
    </source>
</evidence>
<dbReference type="PROSITE" id="PS50111">
    <property type="entry name" value="CHEMOTAXIS_TRANSDUC_2"/>
    <property type="match status" value="1"/>
</dbReference>
<comment type="subcellular location">
    <subcellularLocation>
        <location evidence="1">Cell membrane</location>
        <topology evidence="1">Multi-pass membrane protein</topology>
    </subcellularLocation>
</comment>
<dbReference type="AlphaFoldDB" id="A0A432WE79"/>
<dbReference type="GO" id="GO:0007165">
    <property type="term" value="P:signal transduction"/>
    <property type="evidence" value="ECO:0007669"/>
    <property type="project" value="UniProtKB-KW"/>
</dbReference>
<dbReference type="Gene3D" id="1.10.287.950">
    <property type="entry name" value="Methyl-accepting chemotaxis protein"/>
    <property type="match status" value="1"/>
</dbReference>
<name>A0A432WE79_9GAMM</name>
<keyword evidence="2" id="KW-1003">Cell membrane</keyword>
<reference evidence="13 14" key="1">
    <citation type="journal article" date="2011" name="Front. Microbiol.">
        <title>Genomic signatures of strain selection and enhancement in Bacillus atrophaeus var. globigii, a historical biowarfare simulant.</title>
        <authorList>
            <person name="Gibbons H.S."/>
            <person name="Broomall S.M."/>
            <person name="McNew L.A."/>
            <person name="Daligault H."/>
            <person name="Chapman C."/>
            <person name="Bruce D."/>
            <person name="Karavis M."/>
            <person name="Krepps M."/>
            <person name="McGregor P.A."/>
            <person name="Hong C."/>
            <person name="Park K.H."/>
            <person name="Akmal A."/>
            <person name="Feldman A."/>
            <person name="Lin J.S."/>
            <person name="Chang W.E."/>
            <person name="Higgs B.W."/>
            <person name="Demirev P."/>
            <person name="Lindquist J."/>
            <person name="Liem A."/>
            <person name="Fochler E."/>
            <person name="Read T.D."/>
            <person name="Tapia R."/>
            <person name="Johnson S."/>
            <person name="Bishop-Lilly K.A."/>
            <person name="Detter C."/>
            <person name="Han C."/>
            <person name="Sozhamannan S."/>
            <person name="Rosenzweig C.N."/>
            <person name="Skowronski E.W."/>
        </authorList>
    </citation>
    <scope>NUCLEOTIDE SEQUENCE [LARGE SCALE GENOMIC DNA]</scope>
    <source>
        <strain evidence="13 14">Y4G10-17</strain>
    </source>
</reference>
<dbReference type="InterPro" id="IPR004090">
    <property type="entry name" value="Chemotax_Me-accpt_rcpt"/>
</dbReference>
<evidence type="ECO:0000256" key="3">
    <source>
        <dbReference type="ARBA" id="ARBA00022500"/>
    </source>
</evidence>
<feature type="region of interest" description="Disordered" evidence="10">
    <location>
        <begin position="410"/>
        <end position="438"/>
    </location>
</feature>
<dbReference type="SUPFAM" id="SSF58104">
    <property type="entry name" value="Methyl-accepting chemotaxis protein (MCP) signaling domain"/>
    <property type="match status" value="1"/>
</dbReference>
<dbReference type="SMART" id="SM00283">
    <property type="entry name" value="MA"/>
    <property type="match status" value="1"/>
</dbReference>
<dbReference type="Pfam" id="PF02743">
    <property type="entry name" value="dCache_1"/>
    <property type="match status" value="1"/>
</dbReference>
<dbReference type="PANTHER" id="PTHR32089:SF112">
    <property type="entry name" value="LYSOZYME-LIKE PROTEIN-RELATED"/>
    <property type="match status" value="1"/>
</dbReference>
<dbReference type="Proteomes" id="UP000287823">
    <property type="component" value="Unassembled WGS sequence"/>
</dbReference>
<dbReference type="Pfam" id="PF00015">
    <property type="entry name" value="MCPsignal"/>
    <property type="match status" value="1"/>
</dbReference>
<dbReference type="CDD" id="cd18773">
    <property type="entry name" value="PDC1_HK_sensor"/>
    <property type="match status" value="1"/>
</dbReference>